<name>A0A168T724_ABSGL</name>
<keyword evidence="7" id="KW-1185">Reference proteome</keyword>
<dbReference type="EMBL" id="LT555144">
    <property type="protein sequence ID" value="SAM09582.1"/>
    <property type="molecule type" value="Genomic_DNA"/>
</dbReference>
<dbReference type="InterPro" id="IPR006571">
    <property type="entry name" value="TLDc_dom"/>
</dbReference>
<keyword evidence="3" id="KW-0496">Mitochondrion</keyword>
<accession>A0A168T724</accession>
<dbReference type="AlphaFoldDB" id="A0A168T724"/>
<dbReference type="PROSITE" id="PS51886">
    <property type="entry name" value="TLDC"/>
    <property type="match status" value="1"/>
</dbReference>
<proteinExistence type="inferred from homology"/>
<comment type="similarity">
    <text evidence="2">Belongs to the OXR1 family.</text>
</comment>
<dbReference type="FunCoup" id="A0A168T724">
    <property type="interactions" value="255"/>
</dbReference>
<evidence type="ECO:0000259" key="5">
    <source>
        <dbReference type="PROSITE" id="PS51886"/>
    </source>
</evidence>
<feature type="domain" description="TLDc" evidence="5">
    <location>
        <begin position="108"/>
        <end position="269"/>
    </location>
</feature>
<evidence type="ECO:0000256" key="2">
    <source>
        <dbReference type="ARBA" id="ARBA00009540"/>
    </source>
</evidence>
<reference evidence="6" key="1">
    <citation type="submission" date="2016-04" db="EMBL/GenBank/DDBJ databases">
        <authorList>
            <person name="Evans L.H."/>
            <person name="Alamgir A."/>
            <person name="Owens N."/>
            <person name="Weber N.D."/>
            <person name="Virtaneva K."/>
            <person name="Barbian K."/>
            <person name="Babar A."/>
            <person name="Rosenke K."/>
        </authorList>
    </citation>
    <scope>NUCLEOTIDE SEQUENCE [LARGE SCALE GENOMIC DNA]</scope>
    <source>
        <strain evidence="6">CBS 101.48</strain>
    </source>
</reference>
<evidence type="ECO:0000313" key="7">
    <source>
        <dbReference type="Proteomes" id="UP000078561"/>
    </source>
</evidence>
<protein>
    <recommendedName>
        <fullName evidence="4">Oxidation resistance protein 1</fullName>
    </recommendedName>
</protein>
<dbReference type="PANTHER" id="PTHR23354:SF62">
    <property type="entry name" value="MUSTARD, ISOFORM V"/>
    <property type="match status" value="1"/>
</dbReference>
<evidence type="ECO:0000256" key="4">
    <source>
        <dbReference type="ARBA" id="ARBA00040604"/>
    </source>
</evidence>
<gene>
    <name evidence="6" type="primary">ABSGL_15278.1 scaffold 16333</name>
</gene>
<evidence type="ECO:0000313" key="6">
    <source>
        <dbReference type="EMBL" id="SAM09582.1"/>
    </source>
</evidence>
<dbReference type="Pfam" id="PF07534">
    <property type="entry name" value="TLD"/>
    <property type="match status" value="1"/>
</dbReference>
<dbReference type="SMART" id="SM00584">
    <property type="entry name" value="TLDc"/>
    <property type="match status" value="1"/>
</dbReference>
<dbReference type="Proteomes" id="UP000078561">
    <property type="component" value="Unassembled WGS sequence"/>
</dbReference>
<organism evidence="6">
    <name type="scientific">Absidia glauca</name>
    <name type="common">Pin mould</name>
    <dbReference type="NCBI Taxonomy" id="4829"/>
    <lineage>
        <taxon>Eukaryota</taxon>
        <taxon>Fungi</taxon>
        <taxon>Fungi incertae sedis</taxon>
        <taxon>Mucoromycota</taxon>
        <taxon>Mucoromycotina</taxon>
        <taxon>Mucoromycetes</taxon>
        <taxon>Mucorales</taxon>
        <taxon>Cunninghamellaceae</taxon>
        <taxon>Absidia</taxon>
    </lineage>
</organism>
<evidence type="ECO:0000256" key="1">
    <source>
        <dbReference type="ARBA" id="ARBA00004173"/>
    </source>
</evidence>
<dbReference type="OrthoDB" id="26679at2759"/>
<dbReference type="InParanoid" id="A0A168T724"/>
<dbReference type="GO" id="GO:0005739">
    <property type="term" value="C:mitochondrion"/>
    <property type="evidence" value="ECO:0007669"/>
    <property type="project" value="UniProtKB-SubCell"/>
</dbReference>
<dbReference type="GO" id="GO:0005634">
    <property type="term" value="C:nucleus"/>
    <property type="evidence" value="ECO:0007669"/>
    <property type="project" value="TreeGrafter"/>
</dbReference>
<dbReference type="GO" id="GO:0006979">
    <property type="term" value="P:response to oxidative stress"/>
    <property type="evidence" value="ECO:0007669"/>
    <property type="project" value="TreeGrafter"/>
</dbReference>
<sequence>MTDINLHALGEEYQQLRHVTAGKGSDEQQEKKYLVLNTIVEQLGLPGTPAADILSTLGKPDELVPLLQHDASAMMMPGPVMGGSSTAARPPYYFVYYNKGKHDYFYFKIDSVKETLRPFLPQRYRLATRWSLLYSLDQHGISLTTLYRLVKNNKGPCLLAIKDADDQVFGAFLNESLKPGTHYYGTGECFLWRNTTNGLKAYAWTGMNEYMILSEHEFIAIGGGDGKFGLWINGDLDKGYSTSCPTFNNEPLAGQPEFNCIELEIWGFRI</sequence>
<evidence type="ECO:0000256" key="3">
    <source>
        <dbReference type="ARBA" id="ARBA00023128"/>
    </source>
</evidence>
<dbReference type="PANTHER" id="PTHR23354">
    <property type="entry name" value="NUCLEOLAR PROTEIN 7/ESTROGEN RECEPTOR COACTIVATOR-RELATED"/>
    <property type="match status" value="1"/>
</dbReference>
<comment type="subcellular location">
    <subcellularLocation>
        <location evidence="1">Mitochondrion</location>
    </subcellularLocation>
</comment>